<organism evidence="1 2">
    <name type="scientific">Rivihabitans pingtungensis</name>
    <dbReference type="NCBI Taxonomy" id="1054498"/>
    <lineage>
        <taxon>Bacteria</taxon>
        <taxon>Pseudomonadati</taxon>
        <taxon>Pseudomonadota</taxon>
        <taxon>Betaproteobacteria</taxon>
        <taxon>Neisseriales</taxon>
        <taxon>Aquaspirillaceae</taxon>
        <taxon>Rivihabitans</taxon>
    </lineage>
</organism>
<protein>
    <submittedName>
        <fullName evidence="1">Uncharacterized protein</fullName>
    </submittedName>
</protein>
<comment type="caution">
    <text evidence="1">The sequence shown here is derived from an EMBL/GenBank/DDBJ whole genome shotgun (WGS) entry which is preliminary data.</text>
</comment>
<evidence type="ECO:0000313" key="1">
    <source>
        <dbReference type="EMBL" id="PXX79126.1"/>
    </source>
</evidence>
<reference evidence="1 2" key="1">
    <citation type="submission" date="2018-05" db="EMBL/GenBank/DDBJ databases">
        <title>Genomic Encyclopedia of Type Strains, Phase IV (KMG-IV): sequencing the most valuable type-strain genomes for metagenomic binning, comparative biology and taxonomic classification.</title>
        <authorList>
            <person name="Goeker M."/>
        </authorList>
    </citation>
    <scope>NUCLEOTIDE SEQUENCE [LARGE SCALE GENOMIC DNA]</scope>
    <source>
        <strain evidence="1 2">DSM 29661</strain>
    </source>
</reference>
<dbReference type="AlphaFoldDB" id="A0A318KTW1"/>
<sequence length="70" mass="7613">MKTRNHTGHPCGAGHHRAKLSSAQVAEMRAVYAGWKQDGDGRGYGALAKLYDCGPSTARDIITLRTRWAS</sequence>
<proteinExistence type="predicted"/>
<name>A0A318KTW1_9NEIS</name>
<accession>A0A318KTW1</accession>
<dbReference type="Proteomes" id="UP000247555">
    <property type="component" value="Unassembled WGS sequence"/>
</dbReference>
<keyword evidence="2" id="KW-1185">Reference proteome</keyword>
<dbReference type="EMBL" id="QJKI01000008">
    <property type="protein sequence ID" value="PXX79126.1"/>
    <property type="molecule type" value="Genomic_DNA"/>
</dbReference>
<gene>
    <name evidence="1" type="ORF">DFR34_10816</name>
</gene>
<evidence type="ECO:0000313" key="2">
    <source>
        <dbReference type="Proteomes" id="UP000247555"/>
    </source>
</evidence>